<dbReference type="EMBL" id="CP068439">
    <property type="protein sequence ID" value="QQX78094.1"/>
    <property type="molecule type" value="Genomic_DNA"/>
</dbReference>
<reference evidence="2 3" key="1">
    <citation type="submission" date="2021-01" db="EMBL/GenBank/DDBJ databases">
        <title>Aequorivita sp. strain KX20305, a bacterium isolated from the sediment collected at a cold seep field in South China Sea.</title>
        <authorList>
            <person name="Zhang H."/>
            <person name="Li C."/>
        </authorList>
    </citation>
    <scope>NUCLEOTIDE SEQUENCE [LARGE SCALE GENOMIC DNA]</scope>
    <source>
        <strain evidence="2 3">KX20305</strain>
    </source>
</reference>
<feature type="signal peptide" evidence="1">
    <location>
        <begin position="1"/>
        <end position="20"/>
    </location>
</feature>
<gene>
    <name evidence="2" type="ORF">JK629_07505</name>
</gene>
<dbReference type="Proteomes" id="UP000629420">
    <property type="component" value="Chromosome"/>
</dbReference>
<proteinExistence type="predicted"/>
<sequence length="270" mass="30161">MKFYKALSLGIIAMFFAACNNGPKVITSTETSSQKYDSGIFSEEGNATVENPQKSGGFTENLHTVVISKILPTEKYIYLNVTEGGKQYWIATGKQQVNVGETYFYRDGLLKTNFESKEYNRVFDTIYLVSKFVPKEHGGNTGNLTTDFTEGFFTKTEESQKETIATHTEDIKQHKGSIKISELVANPSAYQGKTVQITGKVVKVNPNIMERNWLHLQDGSKNDFDLVVTSSTFVPEGKTITVRAEVGLNRDFGAGYRYNLILEKGVILDQ</sequence>
<dbReference type="PROSITE" id="PS51257">
    <property type="entry name" value="PROKAR_LIPOPROTEIN"/>
    <property type="match status" value="1"/>
</dbReference>
<accession>A0ABX7DZC1</accession>
<keyword evidence="1" id="KW-0732">Signal</keyword>
<feature type="chain" id="PRO_5047034460" evidence="1">
    <location>
        <begin position="21"/>
        <end position="270"/>
    </location>
</feature>
<keyword evidence="3" id="KW-1185">Reference proteome</keyword>
<evidence type="ECO:0000313" key="3">
    <source>
        <dbReference type="Proteomes" id="UP000629420"/>
    </source>
</evidence>
<protein>
    <submittedName>
        <fullName evidence="2">SH3-like domain-containing protein</fullName>
    </submittedName>
</protein>
<name>A0ABX7DZC1_9FLAO</name>
<organism evidence="2 3">
    <name type="scientific">Aequorivita iocasae</name>
    <dbReference type="NCBI Taxonomy" id="2803865"/>
    <lineage>
        <taxon>Bacteria</taxon>
        <taxon>Pseudomonadati</taxon>
        <taxon>Bacteroidota</taxon>
        <taxon>Flavobacteriia</taxon>
        <taxon>Flavobacteriales</taxon>
        <taxon>Flavobacteriaceae</taxon>
        <taxon>Aequorivita</taxon>
    </lineage>
</organism>
<evidence type="ECO:0000313" key="2">
    <source>
        <dbReference type="EMBL" id="QQX78094.1"/>
    </source>
</evidence>
<dbReference type="RefSeq" id="WP_202337912.1">
    <property type="nucleotide sequence ID" value="NZ_CP068439.1"/>
</dbReference>
<evidence type="ECO:0000256" key="1">
    <source>
        <dbReference type="SAM" id="SignalP"/>
    </source>
</evidence>